<feature type="compositionally biased region" description="Pro residues" evidence="1">
    <location>
        <begin position="469"/>
        <end position="482"/>
    </location>
</feature>
<feature type="compositionally biased region" description="Low complexity" evidence="1">
    <location>
        <begin position="523"/>
        <end position="532"/>
    </location>
</feature>
<dbReference type="PANTHER" id="PTHR35481:SF1">
    <property type="entry name" value="DNA-DIRECTED RNA POLYMERASE SUBUNIT ALPHA"/>
    <property type="match status" value="1"/>
</dbReference>
<dbReference type="InterPro" id="IPR057225">
    <property type="entry name" value="DUF7903"/>
</dbReference>
<feature type="region of interest" description="Disordered" evidence="1">
    <location>
        <begin position="467"/>
        <end position="511"/>
    </location>
</feature>
<feature type="region of interest" description="Disordered" evidence="1">
    <location>
        <begin position="523"/>
        <end position="551"/>
    </location>
</feature>
<dbReference type="Pfam" id="PF25475">
    <property type="entry name" value="DUF7903"/>
    <property type="match status" value="1"/>
</dbReference>
<evidence type="ECO:0000259" key="2">
    <source>
        <dbReference type="Pfam" id="PF25475"/>
    </source>
</evidence>
<keyword evidence="4" id="KW-1185">Reference proteome</keyword>
<dbReference type="Proteomes" id="UP001151287">
    <property type="component" value="Unassembled WGS sequence"/>
</dbReference>
<feature type="domain" description="DUF7903" evidence="2">
    <location>
        <begin position="37"/>
        <end position="369"/>
    </location>
</feature>
<proteinExistence type="predicted"/>
<dbReference type="PANTHER" id="PTHR35481">
    <property type="entry name" value="DNA-DIRECTED RNA POLYMERASE SUBUNIT ALPHA"/>
    <property type="match status" value="1"/>
</dbReference>
<evidence type="ECO:0000313" key="3">
    <source>
        <dbReference type="EMBL" id="KAJ1696929.1"/>
    </source>
</evidence>
<organism evidence="3 4">
    <name type="scientific">Rhynchospora breviuscula</name>
    <dbReference type="NCBI Taxonomy" id="2022672"/>
    <lineage>
        <taxon>Eukaryota</taxon>
        <taxon>Viridiplantae</taxon>
        <taxon>Streptophyta</taxon>
        <taxon>Embryophyta</taxon>
        <taxon>Tracheophyta</taxon>
        <taxon>Spermatophyta</taxon>
        <taxon>Magnoliopsida</taxon>
        <taxon>Liliopsida</taxon>
        <taxon>Poales</taxon>
        <taxon>Cyperaceae</taxon>
        <taxon>Cyperoideae</taxon>
        <taxon>Rhynchosporeae</taxon>
        <taxon>Rhynchospora</taxon>
    </lineage>
</organism>
<feature type="region of interest" description="Disordered" evidence="1">
    <location>
        <begin position="1"/>
        <end position="36"/>
    </location>
</feature>
<feature type="compositionally biased region" description="Low complexity" evidence="1">
    <location>
        <begin position="483"/>
        <end position="511"/>
    </location>
</feature>
<dbReference type="OrthoDB" id="2014147at2759"/>
<dbReference type="EMBL" id="JAMQYH010000002">
    <property type="protein sequence ID" value="KAJ1696929.1"/>
    <property type="molecule type" value="Genomic_DNA"/>
</dbReference>
<comment type="caution">
    <text evidence="3">The sequence shown here is derived from an EMBL/GenBank/DDBJ whole genome shotgun (WGS) entry which is preliminary data.</text>
</comment>
<feature type="compositionally biased region" description="Basic residues" evidence="1">
    <location>
        <begin position="1"/>
        <end position="11"/>
    </location>
</feature>
<reference evidence="3" key="1">
    <citation type="journal article" date="2022" name="Cell">
        <title>Repeat-based holocentromeres influence genome architecture and karyotype evolution.</title>
        <authorList>
            <person name="Hofstatter P.G."/>
            <person name="Thangavel G."/>
            <person name="Lux T."/>
            <person name="Neumann P."/>
            <person name="Vondrak T."/>
            <person name="Novak P."/>
            <person name="Zhang M."/>
            <person name="Costa L."/>
            <person name="Castellani M."/>
            <person name="Scott A."/>
            <person name="Toegelov H."/>
            <person name="Fuchs J."/>
            <person name="Mata-Sucre Y."/>
            <person name="Dias Y."/>
            <person name="Vanzela A.L.L."/>
            <person name="Huettel B."/>
            <person name="Almeida C.C.S."/>
            <person name="Simkova H."/>
            <person name="Souza G."/>
            <person name="Pedrosa-Harand A."/>
            <person name="Macas J."/>
            <person name="Mayer K.F.X."/>
            <person name="Houben A."/>
            <person name="Marques A."/>
        </authorList>
    </citation>
    <scope>NUCLEOTIDE SEQUENCE</scope>
    <source>
        <strain evidence="3">RhyBre1mFocal</strain>
    </source>
</reference>
<accession>A0A9Q0HSL8</accession>
<sequence>MSYVPPHKRHDHNLTPTPCPSFLNPKPFTSSRHRHRQNSKVVYAPHSISRWYATSSDSEALALVPYDSAFLEKMYGSKPLTLSVIEQANLVKEEERAVLKGIVEKVAKSLIETGQHAMKERDESEDVKLLVVVRIGKVLVAGDSSVCIESIKNASMNEEGLIQPFKKRFYTNVSEEYVREVEKLLVEKFGFKFEVAKERYCVKIIDKRQPDSTIQCKCTASHDGGLDLYKIELNQLRYMVTDISCVSKNFDLRIMLSTIKKLKKLDADVTNAIDQIISEAVTDSDIKGGLRWPPGKESVADRFVIVDTWQTKIKVLSTDKIRVKMRVADRFHFSTSTSESANEVSFRFSGLSEQLTDDGSMVDVIQGAIAKDLSGDIDGERSTIRFSRRRSIISPPNTVTSLSLSLARLYTTQYNRRSIKLHSSLTSPLSSLTLSLIRHWPLTKSHTRKHLLSCALLTKEHGLGLASSAPPPLSSSVPPCPSLGPSLSSPPTRTRSLSLSRHSPSPLRYLLSDPSSPPLPLLHLTSLTSLSPSHPPPFPLSRHGKPPPQVPATANLKISITLSS</sequence>
<gene>
    <name evidence="3" type="ORF">LUZ63_005441</name>
</gene>
<name>A0A9Q0HSL8_9POAL</name>
<dbReference type="AlphaFoldDB" id="A0A9Q0HSL8"/>
<evidence type="ECO:0000256" key="1">
    <source>
        <dbReference type="SAM" id="MobiDB-lite"/>
    </source>
</evidence>
<evidence type="ECO:0000313" key="4">
    <source>
        <dbReference type="Proteomes" id="UP001151287"/>
    </source>
</evidence>
<protein>
    <recommendedName>
        <fullName evidence="2">DUF7903 domain-containing protein</fullName>
    </recommendedName>
</protein>